<evidence type="ECO:0000313" key="1">
    <source>
        <dbReference type="EMBL" id="KAJ3623609.1"/>
    </source>
</evidence>
<proteinExistence type="predicted"/>
<comment type="caution">
    <text evidence="1">The sequence shown here is derived from an EMBL/GenBank/DDBJ whole genome shotgun (WGS) entry which is preliminary data.</text>
</comment>
<dbReference type="AlphaFoldDB" id="A0AA38LZE7"/>
<protein>
    <submittedName>
        <fullName evidence="1">Uncharacterized protein</fullName>
    </submittedName>
</protein>
<reference evidence="1" key="1">
    <citation type="journal article" date="2023" name="G3 (Bethesda)">
        <title>Whole genome assemblies of Zophobas morio and Tenebrio molitor.</title>
        <authorList>
            <person name="Kaur S."/>
            <person name="Stinson S.A."/>
            <person name="diCenzo G.C."/>
        </authorList>
    </citation>
    <scope>NUCLEOTIDE SEQUENCE</scope>
    <source>
        <strain evidence="1">QUZm001</strain>
    </source>
</reference>
<dbReference type="Proteomes" id="UP001168821">
    <property type="component" value="Unassembled WGS sequence"/>
</dbReference>
<evidence type="ECO:0000313" key="2">
    <source>
        <dbReference type="Proteomes" id="UP001168821"/>
    </source>
</evidence>
<keyword evidence="2" id="KW-1185">Reference proteome</keyword>
<gene>
    <name evidence="1" type="ORF">Zmor_004406</name>
</gene>
<sequence>MKMYAYELKRRDFSLDLKNCARRYQHGRAKTAPATGIHLADLWKQESDWGREGGEELHGPLLRSFMLTIIIEGPQAVGGYVWTIGLGFGRVKNYFVACGVIKRVIEEF</sequence>
<dbReference type="EMBL" id="JALNTZ010001756">
    <property type="protein sequence ID" value="KAJ3623609.1"/>
    <property type="molecule type" value="Genomic_DNA"/>
</dbReference>
<accession>A0AA38LZE7</accession>
<name>A0AA38LZE7_9CUCU</name>
<organism evidence="1 2">
    <name type="scientific">Zophobas morio</name>
    <dbReference type="NCBI Taxonomy" id="2755281"/>
    <lineage>
        <taxon>Eukaryota</taxon>
        <taxon>Metazoa</taxon>
        <taxon>Ecdysozoa</taxon>
        <taxon>Arthropoda</taxon>
        <taxon>Hexapoda</taxon>
        <taxon>Insecta</taxon>
        <taxon>Pterygota</taxon>
        <taxon>Neoptera</taxon>
        <taxon>Endopterygota</taxon>
        <taxon>Coleoptera</taxon>
        <taxon>Polyphaga</taxon>
        <taxon>Cucujiformia</taxon>
        <taxon>Tenebrionidae</taxon>
        <taxon>Zophobas</taxon>
    </lineage>
</organism>